<dbReference type="InterPro" id="IPR029058">
    <property type="entry name" value="AB_hydrolase_fold"/>
</dbReference>
<reference evidence="2 3" key="1">
    <citation type="submission" date="2015-06" db="EMBL/GenBank/DDBJ databases">
        <title>Draft genome of the ant-associated black yeast Phialophora attae CBS 131958.</title>
        <authorList>
            <person name="Moreno L.F."/>
            <person name="Stielow B.J."/>
            <person name="de Hoog S."/>
            <person name="Vicente V.A."/>
            <person name="Weiss V.A."/>
            <person name="de Vries M."/>
            <person name="Cruz L.M."/>
            <person name="Souza E.M."/>
        </authorList>
    </citation>
    <scope>NUCLEOTIDE SEQUENCE [LARGE SCALE GENOMIC DNA]</scope>
    <source>
        <strain evidence="2 3">CBS 131958</strain>
    </source>
</reference>
<evidence type="ECO:0000313" key="3">
    <source>
        <dbReference type="Proteomes" id="UP000038010"/>
    </source>
</evidence>
<evidence type="ECO:0000313" key="2">
    <source>
        <dbReference type="EMBL" id="KPI40332.1"/>
    </source>
</evidence>
<dbReference type="Pfam" id="PF12697">
    <property type="entry name" value="Abhydrolase_6"/>
    <property type="match status" value="1"/>
</dbReference>
<dbReference type="OrthoDB" id="408373at2759"/>
<sequence length="306" mass="34158">MASNTAGLSYVKANDYGFAYQKISTSETNPPLILVHGHISDYRTWTAIIPFLSQHFTIYNYSRRFAWPNEPIPDEHAPRWEQDAEDLIAVIQALDIAPCHVLGNSSGAFGILWAAKTHQHLFRSILLEEPPLVPLFYPTLPPGLLDTLKFFITHPISFFPVTYYGAATIGPAVEFAKANPTDYNGTVDIFGPGVLGAEFWKRAKTDPARRQQFEDNAKWLHNFFGKSAIPVYRPEDVGKVTVPALVLTGTDGPWSQQCIDSELFRLFKAAGNGKKDRAWIKGAGHLMQEDEPEKVAEAVKRFVLGI</sequence>
<dbReference type="EMBL" id="LFJN01000012">
    <property type="protein sequence ID" value="KPI40332.1"/>
    <property type="molecule type" value="Genomic_DNA"/>
</dbReference>
<dbReference type="GeneID" id="28739757"/>
<dbReference type="VEuPathDB" id="FungiDB:AB675_7504"/>
<dbReference type="Gene3D" id="3.40.50.1820">
    <property type="entry name" value="alpha/beta hydrolase"/>
    <property type="match status" value="1"/>
</dbReference>
<protein>
    <recommendedName>
        <fullName evidence="1">AB hydrolase-1 domain-containing protein</fullName>
    </recommendedName>
</protein>
<dbReference type="STRING" id="1664694.A0A0N1HU66"/>
<name>A0A0N1HU66_9EURO</name>
<feature type="domain" description="AB hydrolase-1" evidence="1">
    <location>
        <begin position="32"/>
        <end position="298"/>
    </location>
</feature>
<comment type="caution">
    <text evidence="2">The sequence shown here is derived from an EMBL/GenBank/DDBJ whole genome shotgun (WGS) entry which is preliminary data.</text>
</comment>
<keyword evidence="3" id="KW-1185">Reference proteome</keyword>
<gene>
    <name evidence="2" type="ORF">AB675_7504</name>
</gene>
<dbReference type="RefSeq" id="XP_018000295.1">
    <property type="nucleotide sequence ID" value="XM_018147877.1"/>
</dbReference>
<dbReference type="Proteomes" id="UP000038010">
    <property type="component" value="Unassembled WGS sequence"/>
</dbReference>
<proteinExistence type="predicted"/>
<dbReference type="AlphaFoldDB" id="A0A0N1HU66"/>
<evidence type="ECO:0000259" key="1">
    <source>
        <dbReference type="Pfam" id="PF12697"/>
    </source>
</evidence>
<accession>A0A0N1HU66</accession>
<dbReference type="SUPFAM" id="SSF53474">
    <property type="entry name" value="alpha/beta-Hydrolases"/>
    <property type="match status" value="1"/>
</dbReference>
<dbReference type="InterPro" id="IPR000073">
    <property type="entry name" value="AB_hydrolase_1"/>
</dbReference>
<dbReference type="InterPro" id="IPR050228">
    <property type="entry name" value="Carboxylesterase_BioH"/>
</dbReference>
<dbReference type="PANTHER" id="PTHR43194">
    <property type="entry name" value="HYDROLASE ALPHA/BETA FOLD FAMILY"/>
    <property type="match status" value="1"/>
</dbReference>
<organism evidence="2 3">
    <name type="scientific">Cyphellophora attinorum</name>
    <dbReference type="NCBI Taxonomy" id="1664694"/>
    <lineage>
        <taxon>Eukaryota</taxon>
        <taxon>Fungi</taxon>
        <taxon>Dikarya</taxon>
        <taxon>Ascomycota</taxon>
        <taxon>Pezizomycotina</taxon>
        <taxon>Eurotiomycetes</taxon>
        <taxon>Chaetothyriomycetidae</taxon>
        <taxon>Chaetothyriales</taxon>
        <taxon>Cyphellophoraceae</taxon>
        <taxon>Cyphellophora</taxon>
    </lineage>
</organism>
<dbReference type="PANTHER" id="PTHR43194:SF2">
    <property type="entry name" value="PEROXISOMAL MEMBRANE PROTEIN LPX1"/>
    <property type="match status" value="1"/>
</dbReference>